<accession>A0A0F9IYM5</accession>
<dbReference type="EMBL" id="LAZR01012759">
    <property type="protein sequence ID" value="KKM25219.1"/>
    <property type="molecule type" value="Genomic_DNA"/>
</dbReference>
<sequence>MHLRSERFHNLLKTIGDLHDRKQKDYGSDSDPFANVTASQDWNISPWVGAMLRANDKMRRLQSFAQRGELANESAYDSLLDIAIYSLIAYVLMEDEKNTQKEGYIEGSDTGAN</sequence>
<reference evidence="1" key="1">
    <citation type="journal article" date="2015" name="Nature">
        <title>Complex archaea that bridge the gap between prokaryotes and eukaryotes.</title>
        <authorList>
            <person name="Spang A."/>
            <person name="Saw J.H."/>
            <person name="Jorgensen S.L."/>
            <person name="Zaremba-Niedzwiedzka K."/>
            <person name="Martijn J."/>
            <person name="Lind A.E."/>
            <person name="van Eijk R."/>
            <person name="Schleper C."/>
            <person name="Guy L."/>
            <person name="Ettema T.J."/>
        </authorList>
    </citation>
    <scope>NUCLEOTIDE SEQUENCE</scope>
</reference>
<evidence type="ECO:0000313" key="1">
    <source>
        <dbReference type="EMBL" id="KKM25219.1"/>
    </source>
</evidence>
<gene>
    <name evidence="1" type="ORF">LCGC14_1597190</name>
</gene>
<name>A0A0F9IYM5_9ZZZZ</name>
<protein>
    <recommendedName>
        <fullName evidence="2">Nucleotide modification associated domain-containing protein</fullName>
    </recommendedName>
</protein>
<evidence type="ECO:0008006" key="2">
    <source>
        <dbReference type="Google" id="ProtNLM"/>
    </source>
</evidence>
<proteinExistence type="predicted"/>
<comment type="caution">
    <text evidence="1">The sequence shown here is derived from an EMBL/GenBank/DDBJ whole genome shotgun (WGS) entry which is preliminary data.</text>
</comment>
<dbReference type="AlphaFoldDB" id="A0A0F9IYM5"/>
<organism evidence="1">
    <name type="scientific">marine sediment metagenome</name>
    <dbReference type="NCBI Taxonomy" id="412755"/>
    <lineage>
        <taxon>unclassified sequences</taxon>
        <taxon>metagenomes</taxon>
        <taxon>ecological metagenomes</taxon>
    </lineage>
</organism>